<proteinExistence type="predicted"/>
<dbReference type="PANTHER" id="PTHR43876">
    <property type="entry name" value="UBIQUINONE BIOSYNTHESIS MONOOXYGENASE COQ6, MITOCHONDRIAL"/>
    <property type="match status" value="1"/>
</dbReference>
<gene>
    <name evidence="2" type="ORF">FHR23_003118</name>
</gene>
<keyword evidence="3" id="KW-1185">Reference proteome</keyword>
<organism evidence="2 3">
    <name type="scientific">Stakelama sediminis</name>
    <dbReference type="NCBI Taxonomy" id="463200"/>
    <lineage>
        <taxon>Bacteria</taxon>
        <taxon>Pseudomonadati</taxon>
        <taxon>Pseudomonadota</taxon>
        <taxon>Alphaproteobacteria</taxon>
        <taxon>Sphingomonadales</taxon>
        <taxon>Sphingomonadaceae</taxon>
        <taxon>Stakelama</taxon>
    </lineage>
</organism>
<dbReference type="InterPro" id="IPR002938">
    <property type="entry name" value="FAD-bd"/>
</dbReference>
<reference evidence="2 3" key="1">
    <citation type="submission" date="2020-08" db="EMBL/GenBank/DDBJ databases">
        <title>Genomic Encyclopedia of Type Strains, Phase IV (KMG-IV): sequencing the most valuable type-strain genomes for metagenomic binning, comparative biology and taxonomic classification.</title>
        <authorList>
            <person name="Goeker M."/>
        </authorList>
    </citation>
    <scope>NUCLEOTIDE SEQUENCE [LARGE SCALE GENOMIC DNA]</scope>
    <source>
        <strain evidence="2 3">DSM 27203</strain>
    </source>
</reference>
<dbReference type="SUPFAM" id="SSF51905">
    <property type="entry name" value="FAD/NAD(P)-binding domain"/>
    <property type="match status" value="1"/>
</dbReference>
<protein>
    <submittedName>
        <fullName evidence="2">2-polyprenyl-6-methoxyphenol hydroxylase-like FAD-dependent oxidoreductase</fullName>
    </submittedName>
</protein>
<dbReference type="PANTHER" id="PTHR43876:SF25">
    <property type="entry name" value="MONOOXYGENASE NMA2164"/>
    <property type="match status" value="1"/>
</dbReference>
<dbReference type="Proteomes" id="UP000554342">
    <property type="component" value="Unassembled WGS sequence"/>
</dbReference>
<dbReference type="RefSeq" id="WP_184005742.1">
    <property type="nucleotide sequence ID" value="NZ_BAABIF010000007.1"/>
</dbReference>
<dbReference type="GO" id="GO:0071949">
    <property type="term" value="F:FAD binding"/>
    <property type="evidence" value="ECO:0007669"/>
    <property type="project" value="InterPro"/>
</dbReference>
<dbReference type="InterPro" id="IPR036188">
    <property type="entry name" value="FAD/NAD-bd_sf"/>
</dbReference>
<feature type="domain" description="FAD-binding" evidence="1">
    <location>
        <begin position="12"/>
        <end position="101"/>
    </location>
</feature>
<accession>A0A840Z389</accession>
<sequence>MALDPDALGQELHRRYRGRFGTMEPIGPMHSYPLTTAFARRFVCHRAALVGDAAVGMHPVTAHGFNLGIASVRHLTDEILPLLERGADPANSAALRRYERRHRRESLPIYLATNSIVGLYTDDRLIARAARRFGLRVAQTPPAHKIVNRILIRPQVKAPRLRLPGIGGRLRMG</sequence>
<dbReference type="Gene3D" id="3.50.50.60">
    <property type="entry name" value="FAD/NAD(P)-binding domain"/>
    <property type="match status" value="1"/>
</dbReference>
<evidence type="ECO:0000259" key="1">
    <source>
        <dbReference type="Pfam" id="PF01494"/>
    </source>
</evidence>
<name>A0A840Z389_9SPHN</name>
<evidence type="ECO:0000313" key="2">
    <source>
        <dbReference type="EMBL" id="MBB5720156.1"/>
    </source>
</evidence>
<dbReference type="EMBL" id="JACIJI010000009">
    <property type="protein sequence ID" value="MBB5720156.1"/>
    <property type="molecule type" value="Genomic_DNA"/>
</dbReference>
<dbReference type="InterPro" id="IPR051205">
    <property type="entry name" value="UbiH/COQ6_monooxygenase"/>
</dbReference>
<comment type="caution">
    <text evidence="2">The sequence shown here is derived from an EMBL/GenBank/DDBJ whole genome shotgun (WGS) entry which is preliminary data.</text>
</comment>
<dbReference type="AlphaFoldDB" id="A0A840Z389"/>
<dbReference type="Pfam" id="PF01494">
    <property type="entry name" value="FAD_binding_3"/>
    <property type="match status" value="1"/>
</dbReference>
<evidence type="ECO:0000313" key="3">
    <source>
        <dbReference type="Proteomes" id="UP000554342"/>
    </source>
</evidence>